<evidence type="ECO:0000256" key="1">
    <source>
        <dbReference type="ARBA" id="ARBA00004651"/>
    </source>
</evidence>
<dbReference type="CDD" id="cd06579">
    <property type="entry name" value="TM_PBP1_transp_AraH_like"/>
    <property type="match status" value="1"/>
</dbReference>
<proteinExistence type="predicted"/>
<dbReference type="Pfam" id="PF02653">
    <property type="entry name" value="BPD_transp_2"/>
    <property type="match status" value="1"/>
</dbReference>
<feature type="transmembrane region" description="Helical" evidence="7">
    <location>
        <begin position="148"/>
        <end position="169"/>
    </location>
</feature>
<dbReference type="GO" id="GO:0005886">
    <property type="term" value="C:plasma membrane"/>
    <property type="evidence" value="ECO:0007669"/>
    <property type="project" value="UniProtKB-SubCell"/>
</dbReference>
<dbReference type="AlphaFoldDB" id="A0A964DY97"/>
<accession>A0A964DY97</accession>
<organism evidence="8 9">
    <name type="scientific">Acidisoma silvae</name>
    <dbReference type="NCBI Taxonomy" id="2802396"/>
    <lineage>
        <taxon>Bacteria</taxon>
        <taxon>Pseudomonadati</taxon>
        <taxon>Pseudomonadota</taxon>
        <taxon>Alphaproteobacteria</taxon>
        <taxon>Acetobacterales</taxon>
        <taxon>Acidocellaceae</taxon>
        <taxon>Acidisoma</taxon>
    </lineage>
</organism>
<dbReference type="Proteomes" id="UP000708298">
    <property type="component" value="Unassembled WGS sequence"/>
</dbReference>
<comment type="subcellular location">
    <subcellularLocation>
        <location evidence="1">Cell membrane</location>
        <topology evidence="1">Multi-pass membrane protein</topology>
    </subcellularLocation>
</comment>
<evidence type="ECO:0000313" key="8">
    <source>
        <dbReference type="EMBL" id="MCB8874724.1"/>
    </source>
</evidence>
<dbReference type="PANTHER" id="PTHR32196">
    <property type="entry name" value="ABC TRANSPORTER PERMEASE PROTEIN YPHD-RELATED-RELATED"/>
    <property type="match status" value="1"/>
</dbReference>
<sequence>MPLIVTGTSVSAHTHKPAQTELGTKPRPHIGKRGLHGFLRVREASILVVAILLIIYFESTNVNFLTDANLQTLSQFISPWVVIACGEIMLLICGEIDLSAGMVFALAPFIMYFAHDAGLPLIIAFILAIIGCGAIGFFNGFVSVKLRVPSFVVTLGTMFLINGFTLTISRGFPVDTPNDGIFSFLMGGGYAEITWAVILVLFMHGMLRNTRWGLHTIAVGGNLLGSAESGINVTKIKIGNFVITGALAGLAGILEASRIGSTDPLAGGSNMMFMAVAAAVIGGTSLMGGSGTIIGGLFGGLMLGVLQDGFTINGINAFTFDMIIGAAILIAMVFNIHFARLRNMGKLK</sequence>
<dbReference type="InterPro" id="IPR001851">
    <property type="entry name" value="ABC_transp_permease"/>
</dbReference>
<feature type="region of interest" description="Disordered" evidence="6">
    <location>
        <begin position="1"/>
        <end position="25"/>
    </location>
</feature>
<keyword evidence="4 7" id="KW-1133">Transmembrane helix</keyword>
<protein>
    <submittedName>
        <fullName evidence="8">ABC transporter permease</fullName>
    </submittedName>
</protein>
<feature type="transmembrane region" description="Helical" evidence="7">
    <location>
        <begin position="121"/>
        <end position="141"/>
    </location>
</feature>
<evidence type="ECO:0000256" key="4">
    <source>
        <dbReference type="ARBA" id="ARBA00022989"/>
    </source>
</evidence>
<dbReference type="EMBL" id="JAESVB010000002">
    <property type="protein sequence ID" value="MCB8874724.1"/>
    <property type="molecule type" value="Genomic_DNA"/>
</dbReference>
<evidence type="ECO:0000313" key="9">
    <source>
        <dbReference type="Proteomes" id="UP000708298"/>
    </source>
</evidence>
<feature type="transmembrane region" description="Helical" evidence="7">
    <location>
        <begin position="37"/>
        <end position="57"/>
    </location>
</feature>
<reference evidence="8" key="1">
    <citation type="journal article" date="2021" name="Microorganisms">
        <title>Acidisoma silvae sp. nov. and Acidisomacellulosilytica sp. nov., Two Acidophilic Bacteria Isolated from Decaying Wood, Hydrolyzing Cellulose and Producing Poly-3-hydroxybutyrate.</title>
        <authorList>
            <person name="Mieszkin S."/>
            <person name="Pouder E."/>
            <person name="Uroz S."/>
            <person name="Simon-Colin C."/>
            <person name="Alain K."/>
        </authorList>
    </citation>
    <scope>NUCLEOTIDE SEQUENCE</scope>
    <source>
        <strain evidence="8">HW T2.11</strain>
    </source>
</reference>
<feature type="compositionally biased region" description="Polar residues" evidence="6">
    <location>
        <begin position="1"/>
        <end position="12"/>
    </location>
</feature>
<keyword evidence="2" id="KW-1003">Cell membrane</keyword>
<evidence type="ECO:0000256" key="7">
    <source>
        <dbReference type="SAM" id="Phobius"/>
    </source>
</evidence>
<keyword evidence="5 7" id="KW-0472">Membrane</keyword>
<evidence type="ECO:0000256" key="2">
    <source>
        <dbReference type="ARBA" id="ARBA00022475"/>
    </source>
</evidence>
<feature type="transmembrane region" description="Helical" evidence="7">
    <location>
        <begin position="181"/>
        <end position="202"/>
    </location>
</feature>
<reference evidence="8" key="2">
    <citation type="submission" date="2021-01" db="EMBL/GenBank/DDBJ databases">
        <authorList>
            <person name="Mieszkin S."/>
            <person name="Pouder E."/>
            <person name="Alain K."/>
        </authorList>
    </citation>
    <scope>NUCLEOTIDE SEQUENCE</scope>
    <source>
        <strain evidence="8">HW T2.11</strain>
    </source>
</reference>
<keyword evidence="3 7" id="KW-0812">Transmembrane</keyword>
<evidence type="ECO:0000256" key="3">
    <source>
        <dbReference type="ARBA" id="ARBA00022692"/>
    </source>
</evidence>
<feature type="transmembrane region" description="Helical" evidence="7">
    <location>
        <begin position="273"/>
        <end position="298"/>
    </location>
</feature>
<evidence type="ECO:0000256" key="6">
    <source>
        <dbReference type="SAM" id="MobiDB-lite"/>
    </source>
</evidence>
<comment type="caution">
    <text evidence="8">The sequence shown here is derived from an EMBL/GenBank/DDBJ whole genome shotgun (WGS) entry which is preliminary data.</text>
</comment>
<dbReference type="GO" id="GO:0022857">
    <property type="term" value="F:transmembrane transporter activity"/>
    <property type="evidence" value="ECO:0007669"/>
    <property type="project" value="InterPro"/>
</dbReference>
<keyword evidence="9" id="KW-1185">Reference proteome</keyword>
<feature type="transmembrane region" description="Helical" evidence="7">
    <location>
        <begin position="77"/>
        <end position="93"/>
    </location>
</feature>
<evidence type="ECO:0000256" key="5">
    <source>
        <dbReference type="ARBA" id="ARBA00023136"/>
    </source>
</evidence>
<name>A0A964DY97_9PROT</name>
<feature type="transmembrane region" description="Helical" evidence="7">
    <location>
        <begin position="318"/>
        <end position="338"/>
    </location>
</feature>
<gene>
    <name evidence="8" type="ORF">ASILVAE211_05970</name>
</gene>